<dbReference type="AlphaFoldDB" id="A0A081C969"/>
<dbReference type="eggNOG" id="COG0834">
    <property type="taxonomic scope" value="Bacteria"/>
</dbReference>
<feature type="signal peptide" evidence="1">
    <location>
        <begin position="1"/>
        <end position="24"/>
    </location>
</feature>
<evidence type="ECO:0000259" key="2">
    <source>
        <dbReference type="SMART" id="SM00062"/>
    </source>
</evidence>
<sequence length="257" mass="29007">MKRSCTVLLIALLTFITAQPDVHALQLRVITEDWPPLSYLDNGEPRGMAVEIVEELLNRVRIPAQVHVIPWNLGWELASSEPNVLLFSMVYTEERAKQFKMIGAIAVGATKFYARKGSGITLASIEEAKQGHRISTYHKTYEEQFLKKQRFTNFVSVENPIEAAQKLMEGEVDLWINVEPGTGPILREAGYAPNDVEAVLTVSEELFYIAFSEATPDGTVAVWQEKLNAMKQDGTFEEIYHKWFPGKTLPPEVLKLN</sequence>
<organism evidence="3">
    <name type="scientific">Vecturithrix granuli</name>
    <dbReference type="NCBI Taxonomy" id="1499967"/>
    <lineage>
        <taxon>Bacteria</taxon>
        <taxon>Candidatus Moduliflexota</taxon>
        <taxon>Candidatus Vecturitrichia</taxon>
        <taxon>Candidatus Vecturitrichales</taxon>
        <taxon>Candidatus Vecturitrichaceae</taxon>
        <taxon>Candidatus Vecturithrix</taxon>
    </lineage>
</organism>
<dbReference type="SUPFAM" id="SSF53850">
    <property type="entry name" value="Periplasmic binding protein-like II"/>
    <property type="match status" value="1"/>
</dbReference>
<dbReference type="HOGENOM" id="CLU_064076_1_1_0"/>
<accession>A0A081C969</accession>
<dbReference type="EMBL" id="DF820477">
    <property type="protein sequence ID" value="GAK61124.1"/>
    <property type="molecule type" value="Genomic_DNA"/>
</dbReference>
<gene>
    <name evidence="3" type="ORF">U27_01022</name>
</gene>
<protein>
    <submittedName>
        <fullName evidence="3">Extracellular solute-binding protein, family 3</fullName>
    </submittedName>
</protein>
<reference evidence="3" key="1">
    <citation type="journal article" date="2015" name="PeerJ">
        <title>First genomic representation of candidate bacterial phylum KSB3 points to enhanced environmental sensing as a trigger of wastewater bulking.</title>
        <authorList>
            <person name="Sekiguchi Y."/>
            <person name="Ohashi A."/>
            <person name="Parks D.H."/>
            <person name="Yamauchi T."/>
            <person name="Tyson G.W."/>
            <person name="Hugenholtz P."/>
        </authorList>
    </citation>
    <scope>NUCLEOTIDE SEQUENCE [LARGE SCALE GENOMIC DNA]</scope>
</reference>
<dbReference type="Gene3D" id="3.40.190.10">
    <property type="entry name" value="Periplasmic binding protein-like II"/>
    <property type="match status" value="2"/>
</dbReference>
<dbReference type="Proteomes" id="UP000030661">
    <property type="component" value="Unassembled WGS sequence"/>
</dbReference>
<dbReference type="InterPro" id="IPR001638">
    <property type="entry name" value="Solute-binding_3/MltF_N"/>
</dbReference>
<evidence type="ECO:0000313" key="3">
    <source>
        <dbReference type="EMBL" id="GAK61124.1"/>
    </source>
</evidence>
<evidence type="ECO:0000256" key="1">
    <source>
        <dbReference type="SAM" id="SignalP"/>
    </source>
</evidence>
<feature type="chain" id="PRO_5001755564" evidence="1">
    <location>
        <begin position="25"/>
        <end position="257"/>
    </location>
</feature>
<evidence type="ECO:0000313" key="4">
    <source>
        <dbReference type="Proteomes" id="UP000030661"/>
    </source>
</evidence>
<dbReference type="STRING" id="1499967.U27_01022"/>
<keyword evidence="1" id="KW-0732">Signal</keyword>
<feature type="domain" description="Solute-binding protein family 3/N-terminal" evidence="2">
    <location>
        <begin position="26"/>
        <end position="247"/>
    </location>
</feature>
<dbReference type="Pfam" id="PF00497">
    <property type="entry name" value="SBP_bac_3"/>
    <property type="match status" value="1"/>
</dbReference>
<proteinExistence type="predicted"/>
<keyword evidence="4" id="KW-1185">Reference proteome</keyword>
<dbReference type="PANTHER" id="PTHR38834:SF3">
    <property type="entry name" value="SOLUTE-BINDING PROTEIN FAMILY 3_N-TERMINAL DOMAIN-CONTAINING PROTEIN"/>
    <property type="match status" value="1"/>
</dbReference>
<dbReference type="SMART" id="SM00062">
    <property type="entry name" value="PBPb"/>
    <property type="match status" value="1"/>
</dbReference>
<dbReference type="PANTHER" id="PTHR38834">
    <property type="entry name" value="PERIPLASMIC SUBSTRATE BINDING PROTEIN FAMILY 3"/>
    <property type="match status" value="1"/>
</dbReference>
<name>A0A081C969_VECG1</name>